<dbReference type="RefSeq" id="WP_160854134.1">
    <property type="nucleotide sequence ID" value="NZ_WUWG01000003.1"/>
</dbReference>
<dbReference type="GO" id="GO:0016746">
    <property type="term" value="F:acyltransferase activity"/>
    <property type="evidence" value="ECO:0007669"/>
    <property type="project" value="UniProtKB-KW"/>
</dbReference>
<proteinExistence type="predicted"/>
<dbReference type="AlphaFoldDB" id="A0A6B0TLY8"/>
<evidence type="ECO:0000256" key="3">
    <source>
        <dbReference type="ARBA" id="ARBA00022519"/>
    </source>
</evidence>
<protein>
    <recommendedName>
        <fullName evidence="9">KDO2-lipid IV(A) lauroyltransferase</fullName>
    </recommendedName>
</protein>
<keyword evidence="6" id="KW-0012">Acyltransferase</keyword>
<keyword evidence="5" id="KW-0472">Membrane</keyword>
<keyword evidence="8" id="KW-1185">Reference proteome</keyword>
<evidence type="ECO:0000256" key="5">
    <source>
        <dbReference type="ARBA" id="ARBA00023136"/>
    </source>
</evidence>
<dbReference type="GO" id="GO:0005886">
    <property type="term" value="C:plasma membrane"/>
    <property type="evidence" value="ECO:0007669"/>
    <property type="project" value="UniProtKB-SubCell"/>
</dbReference>
<sequence>MASRNRSDRSHYLRNLVQRGIVGMLRRLPEPQRSRLAGWVSRRFIFNTHRDMALMLRNLDLIWPGQPAAERAAIIHDVATNVGVSALELFIDGALTEASTSASVEGPGLQVIRDAAAEGRGAVLVTGHFGQFEVPRIYLKSIGLEVGGLYRDHVNPYLSADVARVAERNGAPIFPRGARGTRGLMKHLKGGGRIMLAIDQKVPKADKLDFMGHPALTSTAAAEMALRYEVPMVPVFALRLPDQQGFRVIFETPIAPASAEAMTLEFNARLGEMVRAHPGQWLWNYDRWSLGKLKKAT</sequence>
<dbReference type="EMBL" id="WUWG01000003">
    <property type="protein sequence ID" value="MXU65557.1"/>
    <property type="molecule type" value="Genomic_DNA"/>
</dbReference>
<evidence type="ECO:0000256" key="4">
    <source>
        <dbReference type="ARBA" id="ARBA00022679"/>
    </source>
</evidence>
<accession>A0A6B0TLY8</accession>
<comment type="caution">
    <text evidence="7">The sequence shown here is derived from an EMBL/GenBank/DDBJ whole genome shotgun (WGS) entry which is preliminary data.</text>
</comment>
<keyword evidence="3" id="KW-0997">Cell inner membrane</keyword>
<evidence type="ECO:0000313" key="7">
    <source>
        <dbReference type="EMBL" id="MXU65557.1"/>
    </source>
</evidence>
<dbReference type="InterPro" id="IPR004960">
    <property type="entry name" value="LipA_acyltrans"/>
</dbReference>
<comment type="subcellular location">
    <subcellularLocation>
        <location evidence="1">Cell inner membrane</location>
    </subcellularLocation>
</comment>
<name>A0A6B0TLY8_9RHOB</name>
<dbReference type="PANTHER" id="PTHR30606">
    <property type="entry name" value="LIPID A BIOSYNTHESIS LAUROYL ACYLTRANSFERASE"/>
    <property type="match status" value="1"/>
</dbReference>
<organism evidence="7 8">
    <name type="scientific">Oceanomicrobium pacificus</name>
    <dbReference type="NCBI Taxonomy" id="2692916"/>
    <lineage>
        <taxon>Bacteria</taxon>
        <taxon>Pseudomonadati</taxon>
        <taxon>Pseudomonadota</taxon>
        <taxon>Alphaproteobacteria</taxon>
        <taxon>Rhodobacterales</taxon>
        <taxon>Paracoccaceae</taxon>
        <taxon>Oceanomicrobium</taxon>
    </lineage>
</organism>
<evidence type="ECO:0000256" key="2">
    <source>
        <dbReference type="ARBA" id="ARBA00022475"/>
    </source>
</evidence>
<evidence type="ECO:0000256" key="6">
    <source>
        <dbReference type="ARBA" id="ARBA00023315"/>
    </source>
</evidence>
<dbReference type="Proteomes" id="UP000436016">
    <property type="component" value="Unassembled WGS sequence"/>
</dbReference>
<gene>
    <name evidence="7" type="ORF">GSH16_08855</name>
</gene>
<reference evidence="7 8" key="1">
    <citation type="submission" date="2019-12" db="EMBL/GenBank/DDBJ databases">
        <title>Strain KN286 was isolated from seawater, which was collected from Caroline Seamount in the tropical western Pacific.</title>
        <authorList>
            <person name="Wang Q."/>
        </authorList>
    </citation>
    <scope>NUCLEOTIDE SEQUENCE [LARGE SCALE GENOMIC DNA]</scope>
    <source>
        <strain evidence="7 8">KN286</strain>
    </source>
</reference>
<evidence type="ECO:0000256" key="1">
    <source>
        <dbReference type="ARBA" id="ARBA00004533"/>
    </source>
</evidence>
<dbReference type="PANTHER" id="PTHR30606:SF10">
    <property type="entry name" value="PHOSPHATIDYLINOSITOL MANNOSIDE ACYLTRANSFERASE"/>
    <property type="match status" value="1"/>
</dbReference>
<evidence type="ECO:0000313" key="8">
    <source>
        <dbReference type="Proteomes" id="UP000436016"/>
    </source>
</evidence>
<keyword evidence="4" id="KW-0808">Transferase</keyword>
<evidence type="ECO:0008006" key="9">
    <source>
        <dbReference type="Google" id="ProtNLM"/>
    </source>
</evidence>
<dbReference type="Pfam" id="PF03279">
    <property type="entry name" value="Lip_A_acyltrans"/>
    <property type="match status" value="1"/>
</dbReference>
<dbReference type="CDD" id="cd07984">
    <property type="entry name" value="LPLAT_LABLAT-like"/>
    <property type="match status" value="1"/>
</dbReference>
<keyword evidence="2" id="KW-1003">Cell membrane</keyword>
<dbReference type="GO" id="GO:0009247">
    <property type="term" value="P:glycolipid biosynthetic process"/>
    <property type="evidence" value="ECO:0007669"/>
    <property type="project" value="UniProtKB-ARBA"/>
</dbReference>